<dbReference type="EMBL" id="LR798360">
    <property type="protein sequence ID" value="CAB5226329.1"/>
    <property type="molecule type" value="Genomic_DNA"/>
</dbReference>
<organism evidence="2">
    <name type="scientific">uncultured Caudovirales phage</name>
    <dbReference type="NCBI Taxonomy" id="2100421"/>
    <lineage>
        <taxon>Viruses</taxon>
        <taxon>Duplodnaviria</taxon>
        <taxon>Heunggongvirae</taxon>
        <taxon>Uroviricota</taxon>
        <taxon>Caudoviricetes</taxon>
        <taxon>Peduoviridae</taxon>
        <taxon>Maltschvirus</taxon>
        <taxon>Maltschvirus maltsch</taxon>
    </lineage>
</organism>
<sequence>MSDNARFHNKLHRKNHHTTPTDGYPDSATDPIASESEPFAGDFFLNGNLNVSGAINTVYNTLSNISIPVPVLSAQIGFQPSNSLVVQLSGVKYAIPVTLVGNNTFNNGTSGINSLANYVTYLGNVSSSGTLSGKDSNNWNLIYSTVIANSGSWNGGNNVYTSVNANSGNWDSTYTTVNTNSGNWDSNLAVSNYVITNSATFDNSYTSSVYAKLSSLAYTFNYSNNSIQANSLNNCTPGQLAGVLAGLNNSACGYAAVVAGGGTNTASGNYSIIGGGGGNVVSGNNSGILGGLNNSVSGCNSFAIGSGIIATTSDYTFVNNLSSTGNVNALSGYMRIISVGREGIGNQLSNTVGQFFSNERTFSQINHQNVCNGANASTDYIVTADNGNDSCYYADLGINSSFYSNSAYDITGPNDAYLFTHGCNLAVGTTGDTGDVIIHTGGSRAQNERMRVTSLGNVGIGTSTPGSTLTVIGDICATGTVCYSNPIYCVGAAPNSIVPANGSNTSSGYYSVVLGGSQNIATGTNSVIGGGFTNNAIADYSVVGGGRFNNSLGNNAFVGGGDSNTTVSSYSNILGGKSNTIYSDSEYSVIGGGQNNSATGIGAIINGGTSNTVSSNYGIIVGGSNNSIDAGAGASFIAGGCNNQVCATVNNSFILGSNLQAIEPNYTYVNNIVSQGNVCGNSIIGNDVYGTTLNGGTVSGTNFITFNEYNYGNSLIAGDLTVIGTINATAYTSLSSNRFKYSTIIGDGILSSFTVNHTLSTEDVFVSVVDYTTKEVVYPSVSIPNQAQINVGFSFVPPASSYKVLILTSL</sequence>
<feature type="region of interest" description="Disordered" evidence="1">
    <location>
        <begin position="1"/>
        <end position="32"/>
    </location>
</feature>
<evidence type="ECO:0000256" key="1">
    <source>
        <dbReference type="SAM" id="MobiDB-lite"/>
    </source>
</evidence>
<evidence type="ECO:0000313" key="2">
    <source>
        <dbReference type="EMBL" id="CAB5226329.1"/>
    </source>
</evidence>
<reference evidence="2" key="1">
    <citation type="submission" date="2020-05" db="EMBL/GenBank/DDBJ databases">
        <authorList>
            <person name="Chiriac C."/>
            <person name="Salcher M."/>
            <person name="Ghai R."/>
            <person name="Kavagutti S V."/>
        </authorList>
    </citation>
    <scope>NUCLEOTIDE SEQUENCE</scope>
</reference>
<accession>A0A6J7X6T2</accession>
<name>A0A6J7X6T2_9CAUD</name>
<proteinExistence type="predicted"/>
<protein>
    <submittedName>
        <fullName evidence="2">Uncharacterized protein</fullName>
    </submittedName>
</protein>
<feature type="compositionally biased region" description="Basic residues" evidence="1">
    <location>
        <begin position="7"/>
        <end position="17"/>
    </location>
</feature>
<dbReference type="InterPro" id="IPR011049">
    <property type="entry name" value="Serralysin-like_metalloprot_C"/>
</dbReference>
<dbReference type="Gene3D" id="2.150.10.10">
    <property type="entry name" value="Serralysin-like metalloprotease, C-terminal"/>
    <property type="match status" value="2"/>
</dbReference>
<gene>
    <name evidence="2" type="ORF">UFOVP760_108</name>
</gene>